<keyword evidence="2 4" id="KW-0808">Transferase</keyword>
<proteinExistence type="inferred from homology"/>
<feature type="binding site" evidence="4">
    <location>
        <position position="331"/>
    </location>
    <ligand>
        <name>S-adenosyl-L-methionine</name>
        <dbReference type="ChEBI" id="CHEBI:59789"/>
    </ligand>
</feature>
<organism evidence="6 7">
    <name type="scientific">Sphingorhabdus buctiana</name>
    <dbReference type="NCBI Taxonomy" id="1508805"/>
    <lineage>
        <taxon>Bacteria</taxon>
        <taxon>Pseudomonadati</taxon>
        <taxon>Pseudomonadota</taxon>
        <taxon>Alphaproteobacteria</taxon>
        <taxon>Sphingomonadales</taxon>
        <taxon>Sphingomonadaceae</taxon>
        <taxon>Sphingorhabdus</taxon>
    </lineage>
</organism>
<dbReference type="PANTHER" id="PTHR11061">
    <property type="entry name" value="RNA M5U METHYLTRANSFERASE"/>
    <property type="match status" value="1"/>
</dbReference>
<feature type="binding site" evidence="4">
    <location>
        <position position="238"/>
    </location>
    <ligand>
        <name>S-adenosyl-L-methionine</name>
        <dbReference type="ChEBI" id="CHEBI:59789"/>
    </ligand>
</feature>
<dbReference type="EMBL" id="JBHUEL010000002">
    <property type="protein sequence ID" value="MFD1765767.1"/>
    <property type="molecule type" value="Genomic_DNA"/>
</dbReference>
<dbReference type="PANTHER" id="PTHR11061:SF49">
    <property type="entry name" value="23S RRNA (URACIL(1939)-C(5))-METHYLTRANSFERASE RLMD"/>
    <property type="match status" value="1"/>
</dbReference>
<dbReference type="Gene3D" id="3.40.50.150">
    <property type="entry name" value="Vaccinia Virus protein VP39"/>
    <property type="match status" value="1"/>
</dbReference>
<evidence type="ECO:0000256" key="2">
    <source>
        <dbReference type="ARBA" id="ARBA00022679"/>
    </source>
</evidence>
<sequence>MTDTGEIIRIASRGDGVTADGRHVPFAAPGDRLNPGGGLIHGPHHAEPPCPHFQLCGGCQLQHLDDATLEIFVRDRIIHALTAQDIPMPEFMPVHVSPPQSRRRVAVRSAWAGKQFQLGFSSEKSHRIVDLTQCDTMVLELFAVLQPLRAFLAPRIGPKRNVEIKLALVDQGVDVLIENWSPEGLETHEAMTGFATANRLARLSIDDGFGPTTYWEPEPATVTLGGIAVAYPPYGFLQATKDGEQALLRAVQDIVGESKLVADLFSGLGTFAFGIASGRKVFAAEAERAALLSMKAATGKAGLQLFAEHRDLFRRPLIPAELNRFQAVILDPPRAGAREQVTELSKSEVAKIAYVSCNPSSFARDAKMLIAAGYKLQRIWPVGQFRWSTHVELAGEFTRQ</sequence>
<protein>
    <submittedName>
        <fullName evidence="6">Class I SAM-dependent RNA methyltransferase</fullName>
        <ecNumber evidence="6">2.1.1.-</ecNumber>
    </submittedName>
</protein>
<dbReference type="InterPro" id="IPR030390">
    <property type="entry name" value="MeTrfase_TrmA_AS"/>
</dbReference>
<comment type="similarity">
    <text evidence="4">Belongs to the class I-like SAM-binding methyltransferase superfamily. RNA M5U methyltransferase family.</text>
</comment>
<dbReference type="EC" id="2.1.1.-" evidence="6"/>
<dbReference type="PROSITE" id="PS01230">
    <property type="entry name" value="TRMA_1"/>
    <property type="match status" value="1"/>
</dbReference>
<keyword evidence="1 4" id="KW-0489">Methyltransferase</keyword>
<evidence type="ECO:0000313" key="6">
    <source>
        <dbReference type="EMBL" id="MFD1765767.1"/>
    </source>
</evidence>
<evidence type="ECO:0000313" key="7">
    <source>
        <dbReference type="Proteomes" id="UP001597215"/>
    </source>
</evidence>
<dbReference type="InterPro" id="IPR010280">
    <property type="entry name" value="U5_MeTrfase_fam"/>
</dbReference>
<feature type="active site" description="Nucleophile" evidence="4">
    <location>
        <position position="357"/>
    </location>
</feature>
<comment type="caution">
    <text evidence="6">The sequence shown here is derived from an EMBL/GenBank/DDBJ whole genome shotgun (WGS) entry which is preliminary data.</text>
</comment>
<dbReference type="GO" id="GO:0032259">
    <property type="term" value="P:methylation"/>
    <property type="evidence" value="ECO:0007669"/>
    <property type="project" value="UniProtKB-KW"/>
</dbReference>
<feature type="binding site" evidence="4">
    <location>
        <position position="265"/>
    </location>
    <ligand>
        <name>S-adenosyl-L-methionine</name>
        <dbReference type="ChEBI" id="CHEBI:59789"/>
    </ligand>
</feature>
<dbReference type="RefSeq" id="WP_381511177.1">
    <property type="nucleotide sequence ID" value="NZ_JBHUEL010000002.1"/>
</dbReference>
<dbReference type="PROSITE" id="PS51687">
    <property type="entry name" value="SAM_MT_RNA_M5U"/>
    <property type="match status" value="1"/>
</dbReference>
<keyword evidence="7" id="KW-1185">Reference proteome</keyword>
<name>A0ABW4M9Y5_9SPHN</name>
<dbReference type="Pfam" id="PF05958">
    <property type="entry name" value="tRNA_U5-meth_tr"/>
    <property type="match status" value="1"/>
</dbReference>
<feature type="binding site" evidence="4">
    <location>
        <position position="285"/>
    </location>
    <ligand>
        <name>S-adenosyl-L-methionine</name>
        <dbReference type="ChEBI" id="CHEBI:59789"/>
    </ligand>
</feature>
<dbReference type="Gene3D" id="2.40.50.1070">
    <property type="match status" value="1"/>
</dbReference>
<feature type="active site" evidence="5">
    <location>
        <position position="357"/>
    </location>
</feature>
<evidence type="ECO:0000256" key="4">
    <source>
        <dbReference type="PROSITE-ProRule" id="PRU01024"/>
    </source>
</evidence>
<evidence type="ECO:0000256" key="3">
    <source>
        <dbReference type="ARBA" id="ARBA00022691"/>
    </source>
</evidence>
<reference evidence="7" key="1">
    <citation type="journal article" date="2019" name="Int. J. Syst. Evol. Microbiol.">
        <title>The Global Catalogue of Microorganisms (GCM) 10K type strain sequencing project: providing services to taxonomists for standard genome sequencing and annotation.</title>
        <authorList>
            <consortium name="The Broad Institute Genomics Platform"/>
            <consortium name="The Broad Institute Genome Sequencing Center for Infectious Disease"/>
            <person name="Wu L."/>
            <person name="Ma J."/>
        </authorList>
    </citation>
    <scope>NUCLEOTIDE SEQUENCE [LARGE SCALE GENOMIC DNA]</scope>
    <source>
        <strain evidence="7">CGMCC 1.12449</strain>
    </source>
</reference>
<gene>
    <name evidence="6" type="ORF">ACFSAG_02790</name>
</gene>
<accession>A0ABW4M9Y5</accession>
<keyword evidence="3 4" id="KW-0949">S-adenosyl-L-methionine</keyword>
<evidence type="ECO:0000256" key="5">
    <source>
        <dbReference type="PROSITE-ProRule" id="PRU10015"/>
    </source>
</evidence>
<dbReference type="InterPro" id="IPR029063">
    <property type="entry name" value="SAM-dependent_MTases_sf"/>
</dbReference>
<dbReference type="SUPFAM" id="SSF53335">
    <property type="entry name" value="S-adenosyl-L-methionine-dependent methyltransferases"/>
    <property type="match status" value="1"/>
</dbReference>
<dbReference type="GO" id="GO:0008168">
    <property type="term" value="F:methyltransferase activity"/>
    <property type="evidence" value="ECO:0007669"/>
    <property type="project" value="UniProtKB-KW"/>
</dbReference>
<dbReference type="Proteomes" id="UP001597215">
    <property type="component" value="Unassembled WGS sequence"/>
</dbReference>
<evidence type="ECO:0000256" key="1">
    <source>
        <dbReference type="ARBA" id="ARBA00022603"/>
    </source>
</evidence>